<keyword evidence="8" id="KW-1185">Reference proteome</keyword>
<evidence type="ECO:0000256" key="4">
    <source>
        <dbReference type="ARBA" id="ARBA00023136"/>
    </source>
</evidence>
<comment type="caution">
    <text evidence="7">The sequence shown here is derived from an EMBL/GenBank/DDBJ whole genome shotgun (WGS) entry which is preliminary data.</text>
</comment>
<dbReference type="EMBL" id="CAMGYJ010000011">
    <property type="protein sequence ID" value="CAI0628938.1"/>
    <property type="molecule type" value="Genomic_DNA"/>
</dbReference>
<reference evidence="7" key="1">
    <citation type="submission" date="2022-08" db="EMBL/GenBank/DDBJ databases">
        <authorList>
            <person name="Gutierrez-Valencia J."/>
        </authorList>
    </citation>
    <scope>NUCLEOTIDE SEQUENCE</scope>
</reference>
<dbReference type="GO" id="GO:0016020">
    <property type="term" value="C:membrane"/>
    <property type="evidence" value="ECO:0007669"/>
    <property type="project" value="UniProtKB-SubCell"/>
</dbReference>
<dbReference type="PANTHER" id="PTHR31234:SF4">
    <property type="entry name" value="EXPRESSED PROTEIN"/>
    <property type="match status" value="1"/>
</dbReference>
<dbReference type="SUPFAM" id="SSF117070">
    <property type="entry name" value="LEA14-like"/>
    <property type="match status" value="1"/>
</dbReference>
<feature type="transmembrane region" description="Helical" evidence="5">
    <location>
        <begin position="47"/>
        <end position="69"/>
    </location>
</feature>
<protein>
    <recommendedName>
        <fullName evidence="6">Water stress and hypersensitive response domain-containing protein</fullName>
    </recommendedName>
</protein>
<keyword evidence="2 5" id="KW-0812">Transmembrane</keyword>
<dbReference type="Proteomes" id="UP001154282">
    <property type="component" value="Unassembled WGS sequence"/>
</dbReference>
<evidence type="ECO:0000256" key="5">
    <source>
        <dbReference type="SAM" id="Phobius"/>
    </source>
</evidence>
<evidence type="ECO:0000313" key="7">
    <source>
        <dbReference type="EMBL" id="CAI0628938.1"/>
    </source>
</evidence>
<evidence type="ECO:0000256" key="3">
    <source>
        <dbReference type="ARBA" id="ARBA00022989"/>
    </source>
</evidence>
<sequence>MPWKAAAAAASPAESSVPYTAIPAVYPQNVIVLPYYRPHRPSPTLLFLRRCSAFTAVVLLLSAALFFLYPSDPEITVVRVGLNHIQVHSSPKLTLDVSLSLTVKVRNPDFFSLDYDYLSVSIGYRGRQLGVVRSIGGIVKARGSSYVDAALNLNGLEFFLDAFYLLEDLAKGVVSFDTTTTVSGDLGLLFFEIPIEGKVSCDVYLSTSNQTVVRQNCYPVVRNSDSFVPFVMSWFTS</sequence>
<comment type="subcellular location">
    <subcellularLocation>
        <location evidence="1">Membrane</location>
        <topology evidence="1">Single-pass membrane protein</topology>
    </subcellularLocation>
</comment>
<dbReference type="SMART" id="SM00769">
    <property type="entry name" value="WHy"/>
    <property type="match status" value="1"/>
</dbReference>
<name>A0AAV0S6W1_9ROSI</name>
<organism evidence="7 8">
    <name type="scientific">Linum tenue</name>
    <dbReference type="NCBI Taxonomy" id="586396"/>
    <lineage>
        <taxon>Eukaryota</taxon>
        <taxon>Viridiplantae</taxon>
        <taxon>Streptophyta</taxon>
        <taxon>Embryophyta</taxon>
        <taxon>Tracheophyta</taxon>
        <taxon>Spermatophyta</taxon>
        <taxon>Magnoliopsida</taxon>
        <taxon>eudicotyledons</taxon>
        <taxon>Gunneridae</taxon>
        <taxon>Pentapetalae</taxon>
        <taxon>rosids</taxon>
        <taxon>fabids</taxon>
        <taxon>Malpighiales</taxon>
        <taxon>Linaceae</taxon>
        <taxon>Linum</taxon>
    </lineage>
</organism>
<keyword evidence="4 5" id="KW-0472">Membrane</keyword>
<keyword evidence="3 5" id="KW-1133">Transmembrane helix</keyword>
<dbReference type="InterPro" id="IPR044839">
    <property type="entry name" value="NDR1-like"/>
</dbReference>
<dbReference type="PANTHER" id="PTHR31234">
    <property type="entry name" value="LATE EMBRYOGENESIS ABUNDANT (LEA) HYDROXYPROLINE-RICH GLYCOPROTEIN FAMILY"/>
    <property type="match status" value="1"/>
</dbReference>
<dbReference type="GO" id="GO:0098542">
    <property type="term" value="P:defense response to other organism"/>
    <property type="evidence" value="ECO:0007669"/>
    <property type="project" value="InterPro"/>
</dbReference>
<feature type="domain" description="Water stress and hypersensitive response" evidence="6">
    <location>
        <begin position="82"/>
        <end position="200"/>
    </location>
</feature>
<dbReference type="AlphaFoldDB" id="A0AAV0S6W1"/>
<evidence type="ECO:0000256" key="2">
    <source>
        <dbReference type="ARBA" id="ARBA00022692"/>
    </source>
</evidence>
<dbReference type="GO" id="GO:0009269">
    <property type="term" value="P:response to desiccation"/>
    <property type="evidence" value="ECO:0007669"/>
    <property type="project" value="InterPro"/>
</dbReference>
<dbReference type="Gene3D" id="2.60.40.1820">
    <property type="match status" value="1"/>
</dbReference>
<dbReference type="InterPro" id="IPR004864">
    <property type="entry name" value="LEA_2"/>
</dbReference>
<dbReference type="Pfam" id="PF03168">
    <property type="entry name" value="LEA_2"/>
    <property type="match status" value="1"/>
</dbReference>
<gene>
    <name evidence="7" type="ORF">LITE_LOCUS51822</name>
</gene>
<evidence type="ECO:0000259" key="6">
    <source>
        <dbReference type="SMART" id="SM00769"/>
    </source>
</evidence>
<proteinExistence type="predicted"/>
<dbReference type="InterPro" id="IPR013990">
    <property type="entry name" value="WHy-dom"/>
</dbReference>
<evidence type="ECO:0000313" key="8">
    <source>
        <dbReference type="Proteomes" id="UP001154282"/>
    </source>
</evidence>
<accession>A0AAV0S6W1</accession>
<evidence type="ECO:0000256" key="1">
    <source>
        <dbReference type="ARBA" id="ARBA00004167"/>
    </source>
</evidence>